<sequence length="32" mass="3792">MHFHKAHYICPGVSEHRRLLITLEYAINILES</sequence>
<name>A0A2P2QP30_RHIMU</name>
<accession>A0A2P2QP30</accession>
<protein>
    <submittedName>
        <fullName evidence="1">Uncharacterized protein</fullName>
    </submittedName>
</protein>
<organism evidence="1">
    <name type="scientific">Rhizophora mucronata</name>
    <name type="common">Asiatic mangrove</name>
    <dbReference type="NCBI Taxonomy" id="61149"/>
    <lineage>
        <taxon>Eukaryota</taxon>
        <taxon>Viridiplantae</taxon>
        <taxon>Streptophyta</taxon>
        <taxon>Embryophyta</taxon>
        <taxon>Tracheophyta</taxon>
        <taxon>Spermatophyta</taxon>
        <taxon>Magnoliopsida</taxon>
        <taxon>eudicotyledons</taxon>
        <taxon>Gunneridae</taxon>
        <taxon>Pentapetalae</taxon>
        <taxon>rosids</taxon>
        <taxon>fabids</taxon>
        <taxon>Malpighiales</taxon>
        <taxon>Rhizophoraceae</taxon>
        <taxon>Rhizophora</taxon>
    </lineage>
</organism>
<proteinExistence type="predicted"/>
<evidence type="ECO:0000313" key="1">
    <source>
        <dbReference type="EMBL" id="MBX68707.1"/>
    </source>
</evidence>
<dbReference type="EMBL" id="GGEC01088223">
    <property type="protein sequence ID" value="MBX68707.1"/>
    <property type="molecule type" value="Transcribed_RNA"/>
</dbReference>
<reference evidence="1" key="1">
    <citation type="submission" date="2018-02" db="EMBL/GenBank/DDBJ databases">
        <title>Rhizophora mucronata_Transcriptome.</title>
        <authorList>
            <person name="Meera S.P."/>
            <person name="Sreeshan A."/>
            <person name="Augustine A."/>
        </authorList>
    </citation>
    <scope>NUCLEOTIDE SEQUENCE</scope>
    <source>
        <tissue evidence="1">Leaf</tissue>
    </source>
</reference>
<dbReference type="AlphaFoldDB" id="A0A2P2QP30"/>